<evidence type="ECO:0000313" key="2">
    <source>
        <dbReference type="Proteomes" id="UP000634136"/>
    </source>
</evidence>
<name>A0A834SUQ4_9FABA</name>
<keyword evidence="2" id="KW-1185">Reference proteome</keyword>
<dbReference type="PANTHER" id="PTHR11439">
    <property type="entry name" value="GAG-POL-RELATED RETROTRANSPOSON"/>
    <property type="match status" value="1"/>
</dbReference>
<dbReference type="Proteomes" id="UP000634136">
    <property type="component" value="Unassembled WGS sequence"/>
</dbReference>
<sequence length="126" mass="14075">MAARSSAEAKFRASSQGICEGIWLKRLLSELRIQVNSPMEVKCDNLAAISIAKHPVHHDRTKHVEIDRHFIMENLDSENINLSHTPSQLQRREKGIGLAGWDTCVSLSSKYGQPLAEDMTPLLLVS</sequence>
<proteinExistence type="predicted"/>
<dbReference type="EMBL" id="JAAIUW010000012">
    <property type="protein sequence ID" value="KAF7808112.1"/>
    <property type="molecule type" value="Genomic_DNA"/>
</dbReference>
<reference evidence="1" key="1">
    <citation type="submission" date="2020-09" db="EMBL/GenBank/DDBJ databases">
        <title>Genome-Enabled Discovery of Anthraquinone Biosynthesis in Senna tora.</title>
        <authorList>
            <person name="Kang S.-H."/>
            <person name="Pandey R.P."/>
            <person name="Lee C.-M."/>
            <person name="Sim J.-S."/>
            <person name="Jeong J.-T."/>
            <person name="Choi B.-S."/>
            <person name="Jung M."/>
            <person name="Ginzburg D."/>
            <person name="Zhao K."/>
            <person name="Won S.Y."/>
            <person name="Oh T.-J."/>
            <person name="Yu Y."/>
            <person name="Kim N.-H."/>
            <person name="Lee O.R."/>
            <person name="Lee T.-H."/>
            <person name="Bashyal P."/>
            <person name="Kim T.-S."/>
            <person name="Lee W.-H."/>
            <person name="Kawkins C."/>
            <person name="Kim C.-K."/>
            <person name="Kim J.S."/>
            <person name="Ahn B.O."/>
            <person name="Rhee S.Y."/>
            <person name="Sohng J.K."/>
        </authorList>
    </citation>
    <scope>NUCLEOTIDE SEQUENCE</scope>
    <source>
        <tissue evidence="1">Leaf</tissue>
    </source>
</reference>
<evidence type="ECO:0000313" key="1">
    <source>
        <dbReference type="EMBL" id="KAF7808112.1"/>
    </source>
</evidence>
<dbReference type="AlphaFoldDB" id="A0A834SUQ4"/>
<dbReference type="PANTHER" id="PTHR11439:SF463">
    <property type="entry name" value="REVERSE TRANSCRIPTASE TY1_COPIA-TYPE DOMAIN-CONTAINING PROTEIN"/>
    <property type="match status" value="1"/>
</dbReference>
<dbReference type="OrthoDB" id="414945at2759"/>
<dbReference type="CDD" id="cd09272">
    <property type="entry name" value="RNase_HI_RT_Ty1"/>
    <property type="match status" value="1"/>
</dbReference>
<accession>A0A834SUQ4</accession>
<comment type="caution">
    <text evidence="1">The sequence shown here is derived from an EMBL/GenBank/DDBJ whole genome shotgun (WGS) entry which is preliminary data.</text>
</comment>
<gene>
    <name evidence="1" type="ORF">G2W53_040273</name>
</gene>
<organism evidence="1 2">
    <name type="scientific">Senna tora</name>
    <dbReference type="NCBI Taxonomy" id="362788"/>
    <lineage>
        <taxon>Eukaryota</taxon>
        <taxon>Viridiplantae</taxon>
        <taxon>Streptophyta</taxon>
        <taxon>Embryophyta</taxon>
        <taxon>Tracheophyta</taxon>
        <taxon>Spermatophyta</taxon>
        <taxon>Magnoliopsida</taxon>
        <taxon>eudicotyledons</taxon>
        <taxon>Gunneridae</taxon>
        <taxon>Pentapetalae</taxon>
        <taxon>rosids</taxon>
        <taxon>fabids</taxon>
        <taxon>Fabales</taxon>
        <taxon>Fabaceae</taxon>
        <taxon>Caesalpinioideae</taxon>
        <taxon>Cassia clade</taxon>
        <taxon>Senna</taxon>
    </lineage>
</organism>
<protein>
    <submittedName>
        <fullName evidence="1">Retrovirus-related Pol polyprotein from transposon RE2</fullName>
    </submittedName>
</protein>